<evidence type="ECO:0000256" key="3">
    <source>
        <dbReference type="ARBA" id="ARBA00023237"/>
    </source>
</evidence>
<reference evidence="7 8" key="1">
    <citation type="submission" date="2020-11" db="EMBL/GenBank/DDBJ databases">
        <title>Erythrobacter sediminis sp. nov., a marine bacterium from a tidal flat of Garorim Bay.</title>
        <authorList>
            <person name="Kim D."/>
            <person name="Yoo Y."/>
            <person name="Kim J.-J."/>
        </authorList>
    </citation>
    <scope>NUCLEOTIDE SEQUENCE [LARGE SCALE GENOMIC DNA]</scope>
    <source>
        <strain evidence="7 8">JGD-13</strain>
    </source>
</reference>
<sequence>MNLARKYSAALALGAAMVLPFGGSVSAQELPAETTSQNINVYGNLPASLDGLAEGPEIDGFISARTGSEITVTEANGATTSVAVGEITDIRARGGFLGLGRTELSTASLLNGIPVTVETVRWEDGLLASRIRFSADDLETAEMIRTGTEQRFALNEEAIEENAAAAEALRGRVANIDQYNVTGVTNVYFDTGRHNISPVAQRELCDFATQASATDGAQLLVVGYTDSVGNQDYNQVLSERRASGVVNYLQQQCGWAPWRMMTPTGMAEADPAADNTTEAGRAQNRRVSVNILVSKALDEGMGG</sequence>
<keyword evidence="2 4" id="KW-0472">Membrane</keyword>
<dbReference type="SUPFAM" id="SSF103088">
    <property type="entry name" value="OmpA-like"/>
    <property type="match status" value="1"/>
</dbReference>
<evidence type="ECO:0000259" key="6">
    <source>
        <dbReference type="PROSITE" id="PS51123"/>
    </source>
</evidence>
<accession>A0ABS0N585</accession>
<evidence type="ECO:0000256" key="2">
    <source>
        <dbReference type="ARBA" id="ARBA00023136"/>
    </source>
</evidence>
<dbReference type="PRINTS" id="PR01021">
    <property type="entry name" value="OMPADOMAIN"/>
</dbReference>
<dbReference type="InterPro" id="IPR036737">
    <property type="entry name" value="OmpA-like_sf"/>
</dbReference>
<dbReference type="PROSITE" id="PS51123">
    <property type="entry name" value="OMPA_2"/>
    <property type="match status" value="1"/>
</dbReference>
<protein>
    <submittedName>
        <fullName evidence="7">OmpA family protein</fullName>
    </submittedName>
</protein>
<evidence type="ECO:0000256" key="4">
    <source>
        <dbReference type="PROSITE-ProRule" id="PRU00473"/>
    </source>
</evidence>
<dbReference type="Proteomes" id="UP000602442">
    <property type="component" value="Unassembled WGS sequence"/>
</dbReference>
<proteinExistence type="predicted"/>
<feature type="chain" id="PRO_5047367294" evidence="5">
    <location>
        <begin position="28"/>
        <end position="303"/>
    </location>
</feature>
<evidence type="ECO:0000313" key="7">
    <source>
        <dbReference type="EMBL" id="MBH5322949.1"/>
    </source>
</evidence>
<keyword evidence="5" id="KW-0732">Signal</keyword>
<organism evidence="7 8">
    <name type="scientific">Aurantiacibacter sediminis</name>
    <dbReference type="NCBI Taxonomy" id="2793064"/>
    <lineage>
        <taxon>Bacteria</taxon>
        <taxon>Pseudomonadati</taxon>
        <taxon>Pseudomonadota</taxon>
        <taxon>Alphaproteobacteria</taxon>
        <taxon>Sphingomonadales</taxon>
        <taxon>Erythrobacteraceae</taxon>
        <taxon>Aurantiacibacter</taxon>
    </lineage>
</organism>
<keyword evidence="3" id="KW-0998">Cell outer membrane</keyword>
<dbReference type="InterPro" id="IPR006664">
    <property type="entry name" value="OMP_bac"/>
</dbReference>
<feature type="domain" description="OmpA-like" evidence="6">
    <location>
        <begin position="176"/>
        <end position="295"/>
    </location>
</feature>
<dbReference type="Gene3D" id="3.30.1330.60">
    <property type="entry name" value="OmpA-like domain"/>
    <property type="match status" value="1"/>
</dbReference>
<name>A0ABS0N585_9SPHN</name>
<dbReference type="EMBL" id="JAEANY010000003">
    <property type="protein sequence ID" value="MBH5322949.1"/>
    <property type="molecule type" value="Genomic_DNA"/>
</dbReference>
<dbReference type="RefSeq" id="WP_197921672.1">
    <property type="nucleotide sequence ID" value="NZ_CAWPTA010000008.1"/>
</dbReference>
<evidence type="ECO:0000256" key="5">
    <source>
        <dbReference type="SAM" id="SignalP"/>
    </source>
</evidence>
<dbReference type="InterPro" id="IPR050330">
    <property type="entry name" value="Bact_OuterMem_StrucFunc"/>
</dbReference>
<dbReference type="Pfam" id="PF00691">
    <property type="entry name" value="OmpA"/>
    <property type="match status" value="1"/>
</dbReference>
<dbReference type="PANTHER" id="PTHR30329">
    <property type="entry name" value="STATOR ELEMENT OF FLAGELLAR MOTOR COMPLEX"/>
    <property type="match status" value="1"/>
</dbReference>
<evidence type="ECO:0000313" key="8">
    <source>
        <dbReference type="Proteomes" id="UP000602442"/>
    </source>
</evidence>
<evidence type="ECO:0000256" key="1">
    <source>
        <dbReference type="ARBA" id="ARBA00004442"/>
    </source>
</evidence>
<comment type="caution">
    <text evidence="7">The sequence shown here is derived from an EMBL/GenBank/DDBJ whole genome shotgun (WGS) entry which is preliminary data.</text>
</comment>
<comment type="subcellular location">
    <subcellularLocation>
        <location evidence="1">Cell outer membrane</location>
    </subcellularLocation>
</comment>
<dbReference type="PANTHER" id="PTHR30329:SF21">
    <property type="entry name" value="LIPOPROTEIN YIAD-RELATED"/>
    <property type="match status" value="1"/>
</dbReference>
<gene>
    <name evidence="7" type="ORF">I5L03_10175</name>
</gene>
<feature type="signal peptide" evidence="5">
    <location>
        <begin position="1"/>
        <end position="27"/>
    </location>
</feature>
<dbReference type="CDD" id="cd07185">
    <property type="entry name" value="OmpA_C-like"/>
    <property type="match status" value="1"/>
</dbReference>
<keyword evidence="8" id="KW-1185">Reference proteome</keyword>
<dbReference type="InterPro" id="IPR006665">
    <property type="entry name" value="OmpA-like"/>
</dbReference>